<dbReference type="WBParaSite" id="JU765_v2.g5082.t1">
    <property type="protein sequence ID" value="JU765_v2.g5082.t1"/>
    <property type="gene ID" value="JU765_v2.g5082"/>
</dbReference>
<accession>A0AC34RAY7</accession>
<name>A0AC34RAY7_9BILA</name>
<proteinExistence type="predicted"/>
<dbReference type="Proteomes" id="UP000887576">
    <property type="component" value="Unplaced"/>
</dbReference>
<reference evidence="2" key="1">
    <citation type="submission" date="2022-11" db="UniProtKB">
        <authorList>
            <consortium name="WormBaseParasite"/>
        </authorList>
    </citation>
    <scope>IDENTIFICATION</scope>
</reference>
<protein>
    <submittedName>
        <fullName evidence="2">BTB domain-containing protein</fullName>
    </submittedName>
</protein>
<evidence type="ECO:0000313" key="2">
    <source>
        <dbReference type="WBParaSite" id="JU765_v2.g5082.t1"/>
    </source>
</evidence>
<sequence>MALRIVQEAEIIVRECALHPKKIFASAKNQIFLFENCCCSISVIVTCLFKVNSIARGNVHICEGWGYKQFGKKADLFQDGFMKIHADLEFNFEPEMLEILRKEEFHNVASLFDERFKDFVIQVEKKEYKVHRSIIAIASPVFAAMLEPQCKESQEGNVDVKDFDIVTVRAAVDFMYTLNINSPLTTLLNLAKFADKYDLIHREMIFEVLYKKIDLITISEISKFSAANCLEKLYNKCIDFFVKNFVYIVKNIKKFNDLDPGFVMDVVIKKISITLKVILTRKRT</sequence>
<evidence type="ECO:0000313" key="1">
    <source>
        <dbReference type="Proteomes" id="UP000887576"/>
    </source>
</evidence>
<organism evidence="1 2">
    <name type="scientific">Panagrolaimus sp. JU765</name>
    <dbReference type="NCBI Taxonomy" id="591449"/>
    <lineage>
        <taxon>Eukaryota</taxon>
        <taxon>Metazoa</taxon>
        <taxon>Ecdysozoa</taxon>
        <taxon>Nematoda</taxon>
        <taxon>Chromadorea</taxon>
        <taxon>Rhabditida</taxon>
        <taxon>Tylenchina</taxon>
        <taxon>Panagrolaimomorpha</taxon>
        <taxon>Panagrolaimoidea</taxon>
        <taxon>Panagrolaimidae</taxon>
        <taxon>Panagrolaimus</taxon>
    </lineage>
</organism>